<feature type="compositionally biased region" description="Low complexity" evidence="8">
    <location>
        <begin position="10"/>
        <end position="20"/>
    </location>
</feature>
<gene>
    <name evidence="10" type="ORF">CASFOL_026413</name>
</gene>
<keyword evidence="11" id="KW-1185">Reference proteome</keyword>
<evidence type="ECO:0000313" key="11">
    <source>
        <dbReference type="Proteomes" id="UP001632038"/>
    </source>
</evidence>
<name>A0ABD3CIP2_9LAMI</name>
<feature type="transmembrane region" description="Helical" evidence="9">
    <location>
        <begin position="98"/>
        <end position="117"/>
    </location>
</feature>
<dbReference type="AlphaFoldDB" id="A0ABD3CIP2"/>
<evidence type="ECO:0000256" key="5">
    <source>
        <dbReference type="ARBA" id="ARBA00022989"/>
    </source>
</evidence>
<evidence type="ECO:0000256" key="3">
    <source>
        <dbReference type="ARBA" id="ARBA00022677"/>
    </source>
</evidence>
<feature type="transmembrane region" description="Helical" evidence="9">
    <location>
        <begin position="69"/>
        <end position="92"/>
    </location>
</feature>
<dbReference type="PROSITE" id="PS00811">
    <property type="entry name" value="OLEOSINS"/>
    <property type="match status" value="1"/>
</dbReference>
<comment type="subcellular location">
    <subcellularLocation>
        <location evidence="7">Lipid droplet</location>
    </subcellularLocation>
    <subcellularLocation>
        <location evidence="7">Membrane</location>
        <topology evidence="7">Multi-pass membrane protein</topology>
    </subcellularLocation>
</comment>
<evidence type="ECO:0000256" key="9">
    <source>
        <dbReference type="SAM" id="Phobius"/>
    </source>
</evidence>
<evidence type="ECO:0000256" key="2">
    <source>
        <dbReference type="ARBA" id="ARBA00010858"/>
    </source>
</evidence>
<dbReference type="PANTHER" id="PTHR33203">
    <property type="entry name" value="OLEOSIN"/>
    <property type="match status" value="1"/>
</dbReference>
<evidence type="ECO:0000313" key="10">
    <source>
        <dbReference type="EMBL" id="KAL3629191.1"/>
    </source>
</evidence>
<dbReference type="PANTHER" id="PTHR33203:SF44">
    <property type="entry name" value="OLEOSIN 20.3 KDA"/>
    <property type="match status" value="1"/>
</dbReference>
<evidence type="ECO:0000256" key="7">
    <source>
        <dbReference type="RuleBase" id="RU000540"/>
    </source>
</evidence>
<comment type="similarity">
    <text evidence="2 7">Belongs to the oleosin family.</text>
</comment>
<comment type="function">
    <text evidence="1">May have a structural role to stabilize the lipid body during desiccation of the seed by preventing coalescence of the oil. Probably interacts with both lipid and phospholipid moieties of lipid bodies. May also provide recognition signals for specific lipase anchorage in lipolysis during seedling growth.</text>
</comment>
<dbReference type="GO" id="GO:0048608">
    <property type="term" value="P:reproductive structure development"/>
    <property type="evidence" value="ECO:0007669"/>
    <property type="project" value="UniProtKB-ARBA"/>
</dbReference>
<evidence type="ECO:0000256" key="6">
    <source>
        <dbReference type="ARBA" id="ARBA00023136"/>
    </source>
</evidence>
<organism evidence="10 11">
    <name type="scientific">Castilleja foliolosa</name>
    <dbReference type="NCBI Taxonomy" id="1961234"/>
    <lineage>
        <taxon>Eukaryota</taxon>
        <taxon>Viridiplantae</taxon>
        <taxon>Streptophyta</taxon>
        <taxon>Embryophyta</taxon>
        <taxon>Tracheophyta</taxon>
        <taxon>Spermatophyta</taxon>
        <taxon>Magnoliopsida</taxon>
        <taxon>eudicotyledons</taxon>
        <taxon>Gunneridae</taxon>
        <taxon>Pentapetalae</taxon>
        <taxon>asterids</taxon>
        <taxon>lamiids</taxon>
        <taxon>Lamiales</taxon>
        <taxon>Orobanchaceae</taxon>
        <taxon>Pedicularideae</taxon>
        <taxon>Castillejinae</taxon>
        <taxon>Castilleja</taxon>
    </lineage>
</organism>
<keyword evidence="5 9" id="KW-1133">Transmembrane helix</keyword>
<comment type="caution">
    <text evidence="10">The sequence shown here is derived from an EMBL/GenBank/DDBJ whole genome shotgun (WGS) entry which is preliminary data.</text>
</comment>
<evidence type="ECO:0000256" key="1">
    <source>
        <dbReference type="ARBA" id="ARBA00002582"/>
    </source>
</evidence>
<dbReference type="InterPro" id="IPR000136">
    <property type="entry name" value="Oleosin"/>
</dbReference>
<reference evidence="11" key="1">
    <citation type="journal article" date="2024" name="IScience">
        <title>Strigolactones Initiate the Formation of Haustorium-like Structures in Castilleja.</title>
        <authorList>
            <person name="Buerger M."/>
            <person name="Peterson D."/>
            <person name="Chory J."/>
        </authorList>
    </citation>
    <scope>NUCLEOTIDE SEQUENCE [LARGE SCALE GENOMIC DNA]</scope>
</reference>
<sequence length="174" mass="18028">MADRSDRPQPHQLQIHPQQPHHSRYEGGVKSLLPQKGPSTAQILAVITLIPITGTLLALAGLTLAGSLIGLAIATPVFLIFSPVLLPAAILLGGAVTAFLTSGAFGLTGLSSLSWVVNSFRQATGQEPLEYAKRRVQEGTVFVGEKTKQAGETIKSKAQEGGGGGREGVAAGRA</sequence>
<feature type="transmembrane region" description="Helical" evidence="9">
    <location>
        <begin position="41"/>
        <end position="62"/>
    </location>
</feature>
<dbReference type="EMBL" id="JAVIJP010000034">
    <property type="protein sequence ID" value="KAL3629191.1"/>
    <property type="molecule type" value="Genomic_DNA"/>
</dbReference>
<dbReference type="GO" id="GO:0005811">
    <property type="term" value="C:lipid droplet"/>
    <property type="evidence" value="ECO:0007669"/>
    <property type="project" value="UniProtKB-SubCell"/>
</dbReference>
<protein>
    <recommendedName>
        <fullName evidence="7">Oleosin</fullName>
    </recommendedName>
</protein>
<keyword evidence="3 7" id="KW-0551">Lipid droplet</keyword>
<accession>A0ABD3CIP2</accession>
<dbReference type="GO" id="GO:0016020">
    <property type="term" value="C:membrane"/>
    <property type="evidence" value="ECO:0007669"/>
    <property type="project" value="UniProtKB-SubCell"/>
</dbReference>
<keyword evidence="4 9" id="KW-0812">Transmembrane</keyword>
<feature type="region of interest" description="Disordered" evidence="8">
    <location>
        <begin position="152"/>
        <end position="174"/>
    </location>
</feature>
<dbReference type="GO" id="GO:0009791">
    <property type="term" value="P:post-embryonic development"/>
    <property type="evidence" value="ECO:0007669"/>
    <property type="project" value="UniProtKB-ARBA"/>
</dbReference>
<keyword evidence="6 9" id="KW-0472">Membrane</keyword>
<evidence type="ECO:0000256" key="4">
    <source>
        <dbReference type="ARBA" id="ARBA00022692"/>
    </source>
</evidence>
<feature type="region of interest" description="Disordered" evidence="8">
    <location>
        <begin position="1"/>
        <end position="23"/>
    </location>
</feature>
<proteinExistence type="inferred from homology"/>
<dbReference type="Proteomes" id="UP001632038">
    <property type="component" value="Unassembled WGS sequence"/>
</dbReference>
<evidence type="ECO:0000256" key="8">
    <source>
        <dbReference type="SAM" id="MobiDB-lite"/>
    </source>
</evidence>
<dbReference type="Pfam" id="PF01277">
    <property type="entry name" value="Oleosin"/>
    <property type="match status" value="1"/>
</dbReference>